<dbReference type="InterPro" id="IPR001789">
    <property type="entry name" value="Sig_transdc_resp-reg_receiver"/>
</dbReference>
<dbReference type="InterPro" id="IPR011006">
    <property type="entry name" value="CheY-like_superfamily"/>
</dbReference>
<comment type="caution">
    <text evidence="4">The sequence shown here is derived from an EMBL/GenBank/DDBJ whole genome shotgun (WGS) entry which is preliminary data.</text>
</comment>
<dbReference type="PANTHER" id="PTHR44591">
    <property type="entry name" value="STRESS RESPONSE REGULATOR PROTEIN 1"/>
    <property type="match status" value="1"/>
</dbReference>
<dbReference type="AlphaFoldDB" id="A0A0J8GZ98"/>
<dbReference type="PANTHER" id="PTHR44591:SF3">
    <property type="entry name" value="RESPONSE REGULATORY DOMAIN-CONTAINING PROTEIN"/>
    <property type="match status" value="1"/>
</dbReference>
<name>A0A0J8GZ98_9ALTE</name>
<evidence type="ECO:0000259" key="3">
    <source>
        <dbReference type="PROSITE" id="PS50110"/>
    </source>
</evidence>
<accession>A0A0J8GZ98</accession>
<evidence type="ECO:0000256" key="1">
    <source>
        <dbReference type="ARBA" id="ARBA00022553"/>
    </source>
</evidence>
<reference evidence="4 5" key="1">
    <citation type="submission" date="2015-04" db="EMBL/GenBank/DDBJ databases">
        <title>Draft Genome Sequence of the Novel Agar-Digesting Marine Bacterium Q1.</title>
        <authorList>
            <person name="Li Y."/>
            <person name="Li D."/>
            <person name="Chen G."/>
            <person name="Du Z."/>
        </authorList>
    </citation>
    <scope>NUCLEOTIDE SEQUENCE [LARGE SCALE GENOMIC DNA]</scope>
    <source>
        <strain evidence="4 5">Q1</strain>
    </source>
</reference>
<dbReference type="PROSITE" id="PS50110">
    <property type="entry name" value="RESPONSE_REGULATORY"/>
    <property type="match status" value="1"/>
</dbReference>
<dbReference type="SUPFAM" id="SSF52172">
    <property type="entry name" value="CheY-like"/>
    <property type="match status" value="1"/>
</dbReference>
<gene>
    <name evidence="4" type="ORF">XM47_06240</name>
</gene>
<protein>
    <recommendedName>
        <fullName evidence="3">Response regulatory domain-containing protein</fullName>
    </recommendedName>
</protein>
<feature type="modified residue" description="4-aspartylphosphate" evidence="2">
    <location>
        <position position="122"/>
    </location>
</feature>
<dbReference type="EMBL" id="LAZL01000007">
    <property type="protein sequence ID" value="KMT66043.1"/>
    <property type="molecule type" value="Genomic_DNA"/>
</dbReference>
<dbReference type="InterPro" id="IPR050595">
    <property type="entry name" value="Bact_response_regulator"/>
</dbReference>
<proteinExistence type="predicted"/>
<keyword evidence="5" id="KW-1185">Reference proteome</keyword>
<evidence type="ECO:0000256" key="2">
    <source>
        <dbReference type="PROSITE-ProRule" id="PRU00169"/>
    </source>
</evidence>
<organism evidence="4 5">
    <name type="scientific">Catenovulum maritimum</name>
    <dbReference type="NCBI Taxonomy" id="1513271"/>
    <lineage>
        <taxon>Bacteria</taxon>
        <taxon>Pseudomonadati</taxon>
        <taxon>Pseudomonadota</taxon>
        <taxon>Gammaproteobacteria</taxon>
        <taxon>Alteromonadales</taxon>
        <taxon>Alteromonadaceae</taxon>
        <taxon>Catenovulum</taxon>
    </lineage>
</organism>
<dbReference type="STRING" id="1513271.XM47_06240"/>
<dbReference type="Pfam" id="PF00072">
    <property type="entry name" value="Response_reg"/>
    <property type="match status" value="1"/>
</dbReference>
<feature type="domain" description="Response regulatory" evidence="3">
    <location>
        <begin position="67"/>
        <end position="189"/>
    </location>
</feature>
<dbReference type="SMART" id="SM00448">
    <property type="entry name" value="REC"/>
    <property type="match status" value="1"/>
</dbReference>
<dbReference type="RefSeq" id="WP_048690815.1">
    <property type="nucleotide sequence ID" value="NZ_KQ130485.1"/>
</dbReference>
<keyword evidence="1 2" id="KW-0597">Phosphoprotein</keyword>
<dbReference type="GO" id="GO:0000160">
    <property type="term" value="P:phosphorelay signal transduction system"/>
    <property type="evidence" value="ECO:0007669"/>
    <property type="project" value="InterPro"/>
</dbReference>
<dbReference type="Proteomes" id="UP000037600">
    <property type="component" value="Unassembled WGS sequence"/>
</dbReference>
<dbReference type="Gene3D" id="3.40.50.2300">
    <property type="match status" value="1"/>
</dbReference>
<evidence type="ECO:0000313" key="5">
    <source>
        <dbReference type="Proteomes" id="UP000037600"/>
    </source>
</evidence>
<sequence length="190" mass="22253">MFSTKEIKFLQTELSKFVSRTQQRLDAPEVEGDKRVAIESRLITVVSILNKIEHLDNKSEEKPKVRKLLLVDDVESMRKVNRHFFMNIGFKQVDLAENGLRAFQLLKQAYEDQEPYQLIVSDWEMPKISGLELLKMVRMDKDLWKTPFYLISSISEKRHILNAINTGANGYMVKPVNQQMITEKFKSFLE</sequence>
<evidence type="ECO:0000313" key="4">
    <source>
        <dbReference type="EMBL" id="KMT66043.1"/>
    </source>
</evidence>